<dbReference type="PANTHER" id="PTHR31544">
    <property type="entry name" value="AIG2-LIKE PROTEIN D"/>
    <property type="match status" value="1"/>
</dbReference>
<dbReference type="Pfam" id="PF06094">
    <property type="entry name" value="GGACT"/>
    <property type="match status" value="1"/>
</dbReference>
<dbReference type="InterPro" id="IPR045038">
    <property type="entry name" value="AIG2-like"/>
</dbReference>
<dbReference type="PANTHER" id="PTHR31544:SF2">
    <property type="entry name" value="AIG2-LIKE PROTEIN D"/>
    <property type="match status" value="1"/>
</dbReference>
<comment type="similarity">
    <text evidence="1">Belongs to the gamma-glutamylcyclotransferase family.</text>
</comment>
<dbReference type="EMBL" id="CAJVPJ010000579">
    <property type="protein sequence ID" value="CAG8539339.1"/>
    <property type="molecule type" value="Genomic_DNA"/>
</dbReference>
<dbReference type="AlphaFoldDB" id="A0A9N9ART7"/>
<gene>
    <name evidence="6" type="ORF">POCULU_LOCUS4456</name>
</gene>
<dbReference type="Proteomes" id="UP000789572">
    <property type="component" value="Unassembled WGS sequence"/>
</dbReference>
<keyword evidence="7" id="KW-1185">Reference proteome</keyword>
<comment type="similarity">
    <text evidence="4">Belongs to the MT-A70-like family.</text>
</comment>
<reference evidence="6" key="1">
    <citation type="submission" date="2021-06" db="EMBL/GenBank/DDBJ databases">
        <authorList>
            <person name="Kallberg Y."/>
            <person name="Tangrot J."/>
            <person name="Rosling A."/>
        </authorList>
    </citation>
    <scope>NUCLEOTIDE SEQUENCE</scope>
    <source>
        <strain evidence="6">IA702</strain>
    </source>
</reference>
<dbReference type="InterPro" id="IPR009288">
    <property type="entry name" value="AIG2-like_dom"/>
</dbReference>
<protein>
    <recommendedName>
        <fullName evidence="3">Putative gamma-glutamylcyclotransferase</fullName>
    </recommendedName>
</protein>
<dbReference type="Pfam" id="PF05063">
    <property type="entry name" value="MT-A70"/>
    <property type="match status" value="1"/>
</dbReference>
<sequence length="561" mass="64825">MGDFSCFFYGTLIFTQILRRVITEGQSLKESDVAFGPVIPAVLKGYRRHKVFNAVYPAIIKGSENDETRGVLVSGLTSQDILRLDLFEGNQYVRTDVEVLIIEEAKRNSFHSDPDLVDTDADIIYTPPPRPRLVPAQTYVWNDAPALLEKDDWDPEDNAHYVGYVEDDESVEAIMKKFEELERLQVEFAAAKTRDSAHSPSQAQTENENLTEAQLEEVFKRTSIFTIKSATFLPSTEDADDLELWRIEVEDGNTAEFEEEDDYLAVDDAFWDEEFGTSSSRQRRSKADKSERRRGIGREIILQRYKVMQVKLQDRNGNYFTVKKKVSNVNPALPTYIRIPSLPVPLSWAHTILPPTDEIKDGHGSRYYEADILTMNLLRLGKNFQAALIDPPLILPGESPSPHKITLSQFASLNITKIIPVGFLFIWVEKEYLPDIIQIADKWHFRYVENFCWVKKHINNQIVKMPYKYFRKSKLTLLVFRKEGDIELRHQRNPDCCFDFVKPRTEDMLTEEKPRIIYDIIETLLPQAAYSTENSNGDRLIELWGKKGRRRQGWTSVVQRI</sequence>
<dbReference type="InterPro" id="IPR007757">
    <property type="entry name" value="MT-A70-like"/>
</dbReference>
<comment type="caution">
    <text evidence="6">The sequence shown here is derived from an EMBL/GenBank/DDBJ whole genome shotgun (WGS) entry which is preliminary data.</text>
</comment>
<keyword evidence="2" id="KW-0808">Transferase</keyword>
<accession>A0A9N9ART7</accession>
<dbReference type="SUPFAM" id="SSF110857">
    <property type="entry name" value="Gamma-glutamyl cyclotransferase-like"/>
    <property type="match status" value="1"/>
</dbReference>
<evidence type="ECO:0000256" key="3">
    <source>
        <dbReference type="ARBA" id="ARBA00030602"/>
    </source>
</evidence>
<dbReference type="InterPro" id="IPR036568">
    <property type="entry name" value="GGCT-like_sf"/>
</dbReference>
<evidence type="ECO:0000313" key="6">
    <source>
        <dbReference type="EMBL" id="CAG8539339.1"/>
    </source>
</evidence>
<organism evidence="6 7">
    <name type="scientific">Paraglomus occultum</name>
    <dbReference type="NCBI Taxonomy" id="144539"/>
    <lineage>
        <taxon>Eukaryota</taxon>
        <taxon>Fungi</taxon>
        <taxon>Fungi incertae sedis</taxon>
        <taxon>Mucoromycota</taxon>
        <taxon>Glomeromycotina</taxon>
        <taxon>Glomeromycetes</taxon>
        <taxon>Paraglomerales</taxon>
        <taxon>Paraglomeraceae</taxon>
        <taxon>Paraglomus</taxon>
    </lineage>
</organism>
<dbReference type="PROSITE" id="PS51143">
    <property type="entry name" value="MT_A70"/>
    <property type="match status" value="1"/>
</dbReference>
<dbReference type="CDD" id="cd06661">
    <property type="entry name" value="GGCT_like"/>
    <property type="match status" value="1"/>
</dbReference>
<dbReference type="GO" id="GO:0016740">
    <property type="term" value="F:transferase activity"/>
    <property type="evidence" value="ECO:0007669"/>
    <property type="project" value="UniProtKB-KW"/>
</dbReference>
<evidence type="ECO:0000256" key="4">
    <source>
        <dbReference type="PROSITE-ProRule" id="PRU00489"/>
    </source>
</evidence>
<evidence type="ECO:0000259" key="5">
    <source>
        <dbReference type="Pfam" id="PF06094"/>
    </source>
</evidence>
<evidence type="ECO:0000256" key="2">
    <source>
        <dbReference type="ARBA" id="ARBA00022679"/>
    </source>
</evidence>
<name>A0A9N9ART7_9GLOM</name>
<proteinExistence type="inferred from homology"/>
<dbReference type="OrthoDB" id="426718at2759"/>
<feature type="domain" description="Gamma-glutamylcyclotransferase AIG2-like" evidence="5">
    <location>
        <begin position="6"/>
        <end position="153"/>
    </location>
</feature>
<evidence type="ECO:0000256" key="1">
    <source>
        <dbReference type="ARBA" id="ARBA00008861"/>
    </source>
</evidence>
<dbReference type="InterPro" id="IPR013024">
    <property type="entry name" value="GGCT-like"/>
</dbReference>
<dbReference type="Gene3D" id="3.10.490.10">
    <property type="entry name" value="Gamma-glutamyl cyclotransferase-like"/>
    <property type="match status" value="1"/>
</dbReference>
<evidence type="ECO:0000313" key="7">
    <source>
        <dbReference type="Proteomes" id="UP000789572"/>
    </source>
</evidence>